<dbReference type="InterPro" id="IPR008201">
    <property type="entry name" value="HepT-like"/>
</dbReference>
<dbReference type="Gene3D" id="1.20.120.580">
    <property type="entry name" value="bsu32300-like"/>
    <property type="match status" value="1"/>
</dbReference>
<dbReference type="PANTHER" id="PTHR33397">
    <property type="entry name" value="UPF0331 PROTEIN YUTE"/>
    <property type="match status" value="1"/>
</dbReference>
<evidence type="ECO:0000313" key="6">
    <source>
        <dbReference type="Proteomes" id="UP000594121"/>
    </source>
</evidence>
<evidence type="ECO:0000313" key="5">
    <source>
        <dbReference type="EMBL" id="QOJ78911.1"/>
    </source>
</evidence>
<dbReference type="NCBIfam" id="NF047751">
    <property type="entry name" value="HepT_toxin"/>
    <property type="match status" value="1"/>
</dbReference>
<comment type="similarity">
    <text evidence="4">Belongs to the HepT RNase toxin family.</text>
</comment>
<keyword evidence="6" id="KW-1185">Reference proteome</keyword>
<organism evidence="5 6">
    <name type="scientific">Infirmifilum lucidum</name>
    <dbReference type="NCBI Taxonomy" id="2776706"/>
    <lineage>
        <taxon>Archaea</taxon>
        <taxon>Thermoproteota</taxon>
        <taxon>Thermoprotei</taxon>
        <taxon>Thermofilales</taxon>
        <taxon>Thermofilaceae</taxon>
        <taxon>Infirmifilum</taxon>
    </lineage>
</organism>
<dbReference type="GeneID" id="59148256"/>
<sequence>MPLNRDYIEARVREINDAISLLRDLSSRDFDSLSLYERLSMRYLVIQLVEAASGICLHILIELFGEAIDSMPGCFTRLGEKGVLEPELASRLASSARLRNLLVHRYWSVDDRRVFESVKRGLADFEEFVRRVRGL</sequence>
<dbReference type="PANTHER" id="PTHR33397:SF5">
    <property type="entry name" value="RNASE YUTE-RELATED"/>
    <property type="match status" value="1"/>
</dbReference>
<dbReference type="KEGG" id="thel:IG193_00130"/>
<proteinExistence type="inferred from homology"/>
<dbReference type="InterPro" id="IPR052379">
    <property type="entry name" value="Type_VII_TA_RNase"/>
</dbReference>
<dbReference type="AlphaFoldDB" id="A0A7L9FH06"/>
<dbReference type="GO" id="GO:0004540">
    <property type="term" value="F:RNA nuclease activity"/>
    <property type="evidence" value="ECO:0007669"/>
    <property type="project" value="InterPro"/>
</dbReference>
<accession>A0A7L9FH06</accession>
<dbReference type="Proteomes" id="UP000594121">
    <property type="component" value="Chromosome"/>
</dbReference>
<evidence type="ECO:0000256" key="3">
    <source>
        <dbReference type="ARBA" id="ARBA00022801"/>
    </source>
</evidence>
<dbReference type="GO" id="GO:0110001">
    <property type="term" value="C:toxin-antitoxin complex"/>
    <property type="evidence" value="ECO:0007669"/>
    <property type="project" value="InterPro"/>
</dbReference>
<name>A0A7L9FH06_9CREN</name>
<dbReference type="GO" id="GO:0016787">
    <property type="term" value="F:hydrolase activity"/>
    <property type="evidence" value="ECO:0007669"/>
    <property type="project" value="UniProtKB-KW"/>
</dbReference>
<dbReference type="InterPro" id="IPR037038">
    <property type="entry name" value="HepT-like_sf"/>
</dbReference>
<dbReference type="EMBL" id="CP062310">
    <property type="protein sequence ID" value="QOJ78911.1"/>
    <property type="molecule type" value="Genomic_DNA"/>
</dbReference>
<keyword evidence="3" id="KW-0378">Hydrolase</keyword>
<protein>
    <submittedName>
        <fullName evidence="5">DUF86 domain-containing protein</fullName>
    </submittedName>
</protein>
<dbReference type="InParanoid" id="A0A7L9FH06"/>
<evidence type="ECO:0000256" key="1">
    <source>
        <dbReference type="ARBA" id="ARBA00022649"/>
    </source>
</evidence>
<keyword evidence="2" id="KW-0540">Nuclease</keyword>
<gene>
    <name evidence="5" type="ORF">IG193_00130</name>
</gene>
<dbReference type="RefSeq" id="WP_192818883.1">
    <property type="nucleotide sequence ID" value="NZ_CP062310.1"/>
</dbReference>
<keyword evidence="1" id="KW-1277">Toxin-antitoxin system</keyword>
<evidence type="ECO:0000256" key="4">
    <source>
        <dbReference type="ARBA" id="ARBA00024207"/>
    </source>
</evidence>
<dbReference type="Pfam" id="PF01934">
    <property type="entry name" value="HepT-like"/>
    <property type="match status" value="1"/>
</dbReference>
<reference evidence="5 6" key="1">
    <citation type="submission" date="2020-10" db="EMBL/GenBank/DDBJ databases">
        <title>Thermofilum lucidum 3507LT sp. nov. a novel member of Thermofilaceae family isolated from Chile hot spring, and proposal of description order Thermofilales.</title>
        <authorList>
            <person name="Zayulina K.S."/>
            <person name="Elcheninov A.G."/>
            <person name="Toshchakov S.V."/>
            <person name="Kublanov I.V."/>
        </authorList>
    </citation>
    <scope>NUCLEOTIDE SEQUENCE [LARGE SCALE GENOMIC DNA]</scope>
    <source>
        <strain evidence="5 6">3507LT</strain>
    </source>
</reference>
<evidence type="ECO:0000256" key="2">
    <source>
        <dbReference type="ARBA" id="ARBA00022722"/>
    </source>
</evidence>